<accession>A0A081MZY5</accession>
<dbReference type="Gene3D" id="3.10.450.620">
    <property type="entry name" value="JHP933, nucleotidyltransferase-like core domain"/>
    <property type="match status" value="1"/>
</dbReference>
<comment type="caution">
    <text evidence="1">The sequence shown here is derived from an EMBL/GenBank/DDBJ whole genome shotgun (WGS) entry which is preliminary data.</text>
</comment>
<dbReference type="EMBL" id="JOKH01000013">
    <property type="protein sequence ID" value="KEQ11758.1"/>
    <property type="molecule type" value="Genomic_DNA"/>
</dbReference>
<dbReference type="RefSeq" id="WP_034843213.1">
    <property type="nucleotide sequence ID" value="NZ_JOKH01000013.1"/>
</dbReference>
<organism evidence="1 2">
    <name type="scientific">Endozoicomonas numazuensis</name>
    <dbReference type="NCBI Taxonomy" id="1137799"/>
    <lineage>
        <taxon>Bacteria</taxon>
        <taxon>Pseudomonadati</taxon>
        <taxon>Pseudomonadota</taxon>
        <taxon>Gammaproteobacteria</taxon>
        <taxon>Oceanospirillales</taxon>
        <taxon>Endozoicomonadaceae</taxon>
        <taxon>Endozoicomonas</taxon>
    </lineage>
</organism>
<keyword evidence="2" id="KW-1185">Reference proteome</keyword>
<gene>
    <name evidence="1" type="ORF">GZ78_28670</name>
</gene>
<dbReference type="Pfam" id="PF08843">
    <property type="entry name" value="AbiEii"/>
    <property type="match status" value="1"/>
</dbReference>
<protein>
    <recommendedName>
        <fullName evidence="3">Nucleotidyl transferase AbiEii/AbiGii toxin family protein</fullName>
    </recommendedName>
</protein>
<dbReference type="STRING" id="1137799.GZ78_28670"/>
<dbReference type="Proteomes" id="UP000028073">
    <property type="component" value="Unassembled WGS sequence"/>
</dbReference>
<dbReference type="OrthoDB" id="158131at2"/>
<reference evidence="1 2" key="1">
    <citation type="submission" date="2014-06" db="EMBL/GenBank/DDBJ databases">
        <title>Whole Genome Sequences of Three Symbiotic Endozoicomonas Bacteria.</title>
        <authorList>
            <person name="Neave M.J."/>
            <person name="Apprill A."/>
            <person name="Voolstra C.R."/>
        </authorList>
    </citation>
    <scope>NUCLEOTIDE SEQUENCE [LARGE SCALE GENOMIC DNA]</scope>
    <source>
        <strain evidence="1 2">DSM 25634</strain>
    </source>
</reference>
<dbReference type="eggNOG" id="COG2253">
    <property type="taxonomic scope" value="Bacteria"/>
</dbReference>
<evidence type="ECO:0000313" key="1">
    <source>
        <dbReference type="EMBL" id="KEQ11758.1"/>
    </source>
</evidence>
<name>A0A081MZY5_9GAMM</name>
<evidence type="ECO:0000313" key="2">
    <source>
        <dbReference type="Proteomes" id="UP000028073"/>
    </source>
</evidence>
<evidence type="ECO:0008006" key="3">
    <source>
        <dbReference type="Google" id="ProtNLM"/>
    </source>
</evidence>
<sequence>MKINPADFNYLVEQALTSSHVASMRPVIEKELLHYDILFCLDQTGVLDELVFQGGTALRLCYGGNRFSEDLDFAGGTDFSSVKLKTIKQCIEDYIGKRDGLEVSVKEPGLLKQEPEYAELKIDKWQISIITAPDRKDIPRQRVKIEVANIPAYTRSTLPLLKNYDFLPDGYEDTLVYVETLNEVMADKLVSLPATQRYVRYRDIWDLVWLQQQGAELDSSLVAKKIKDYRLNDFEQALEQRLSSLVGVLAEGKLQTEMKRFLPTDVYDRTLGKEKFSGYLSSSLSKLLGQLKTELYGSPESKSNFML</sequence>
<dbReference type="AlphaFoldDB" id="A0A081MZY5"/>
<dbReference type="InterPro" id="IPR014942">
    <property type="entry name" value="AbiEii"/>
</dbReference>
<proteinExistence type="predicted"/>